<protein>
    <submittedName>
        <fullName evidence="3 4">Uncharacterized protein</fullName>
    </submittedName>
</protein>
<evidence type="ECO:0000256" key="1">
    <source>
        <dbReference type="ARBA" id="ARBA00008368"/>
    </source>
</evidence>
<feature type="compositionally biased region" description="Basic and acidic residues" evidence="2">
    <location>
        <begin position="406"/>
        <end position="419"/>
    </location>
</feature>
<evidence type="ECO:0000313" key="4">
    <source>
        <dbReference type="EnsemblMetazoa" id="CapteP185842"/>
    </source>
</evidence>
<dbReference type="EMBL" id="AMQN01018252">
    <property type="status" value="NOT_ANNOTATED_CDS"/>
    <property type="molecule type" value="Genomic_DNA"/>
</dbReference>
<evidence type="ECO:0000313" key="5">
    <source>
        <dbReference type="Proteomes" id="UP000014760"/>
    </source>
</evidence>
<feature type="region of interest" description="Disordered" evidence="2">
    <location>
        <begin position="338"/>
        <end position="419"/>
    </location>
</feature>
<reference evidence="4" key="3">
    <citation type="submission" date="2015-06" db="UniProtKB">
        <authorList>
            <consortium name="EnsemblMetazoa"/>
        </authorList>
    </citation>
    <scope>IDENTIFICATION</scope>
</reference>
<dbReference type="EnsemblMetazoa" id="CapteT185842">
    <property type="protein sequence ID" value="CapteP185842"/>
    <property type="gene ID" value="CapteG185842"/>
</dbReference>
<dbReference type="Proteomes" id="UP000014760">
    <property type="component" value="Unassembled WGS sequence"/>
</dbReference>
<accession>R7V8W1</accession>
<dbReference type="PANTHER" id="PTHR23143">
    <property type="entry name" value="TRICHOHYALIN-RELATED"/>
    <property type="match status" value="1"/>
</dbReference>
<organism evidence="3">
    <name type="scientific">Capitella teleta</name>
    <name type="common">Polychaete worm</name>
    <dbReference type="NCBI Taxonomy" id="283909"/>
    <lineage>
        <taxon>Eukaryota</taxon>
        <taxon>Metazoa</taxon>
        <taxon>Spiralia</taxon>
        <taxon>Lophotrochozoa</taxon>
        <taxon>Annelida</taxon>
        <taxon>Polychaeta</taxon>
        <taxon>Sedentaria</taxon>
        <taxon>Scolecida</taxon>
        <taxon>Capitellidae</taxon>
        <taxon>Capitella</taxon>
    </lineage>
</organism>
<dbReference type="HOGENOM" id="CLU_593942_0_0_1"/>
<dbReference type="STRING" id="283909.R7V8W1"/>
<keyword evidence="5" id="KW-1185">Reference proteome</keyword>
<proteinExistence type="inferred from homology"/>
<dbReference type="EMBL" id="KB294115">
    <property type="protein sequence ID" value="ELU15009.1"/>
    <property type="molecule type" value="Genomic_DNA"/>
</dbReference>
<name>R7V8W1_CAPTE</name>
<evidence type="ECO:0000256" key="2">
    <source>
        <dbReference type="SAM" id="MobiDB-lite"/>
    </source>
</evidence>
<feature type="region of interest" description="Disordered" evidence="2">
    <location>
        <begin position="216"/>
        <end position="249"/>
    </location>
</feature>
<gene>
    <name evidence="3" type="ORF">CAPTEDRAFT_185842</name>
</gene>
<feature type="compositionally biased region" description="Basic and acidic residues" evidence="2">
    <location>
        <begin position="350"/>
        <end position="398"/>
    </location>
</feature>
<evidence type="ECO:0000313" key="3">
    <source>
        <dbReference type="EMBL" id="ELU15009.1"/>
    </source>
</evidence>
<dbReference type="PANTHER" id="PTHR23143:SF23">
    <property type="entry name" value="ZINC FINGER PROTEIN 729-LIKE"/>
    <property type="match status" value="1"/>
</dbReference>
<reference evidence="5" key="1">
    <citation type="submission" date="2012-12" db="EMBL/GenBank/DDBJ databases">
        <authorList>
            <person name="Hellsten U."/>
            <person name="Grimwood J."/>
            <person name="Chapman J.A."/>
            <person name="Shapiro H."/>
            <person name="Aerts A."/>
            <person name="Otillar R.P."/>
            <person name="Terry A.Y."/>
            <person name="Boore J.L."/>
            <person name="Simakov O."/>
            <person name="Marletaz F."/>
            <person name="Cho S.-J."/>
            <person name="Edsinger-Gonzales E."/>
            <person name="Havlak P."/>
            <person name="Kuo D.-H."/>
            <person name="Larsson T."/>
            <person name="Lv J."/>
            <person name="Arendt D."/>
            <person name="Savage R."/>
            <person name="Osoegawa K."/>
            <person name="de Jong P."/>
            <person name="Lindberg D.R."/>
            <person name="Seaver E.C."/>
            <person name="Weisblat D.A."/>
            <person name="Putnam N.H."/>
            <person name="Grigoriev I.V."/>
            <person name="Rokhsar D.S."/>
        </authorList>
    </citation>
    <scope>NUCLEOTIDE SEQUENCE</scope>
    <source>
        <strain evidence="5">I ESC-2004</strain>
    </source>
</reference>
<sequence length="461" mass="50010">VQCMIPAASDCLHIVSKQKNPVADAISKQPNFFTLFDGTHNQTGIFDSIRSSFDFITSHRKNWSEANCMIDFASNISRLFCYQRAIHVKPVKECSRVVPVKPSALVSLKTFKAATFKPKKFVVPGVEQAEVFEYGTRSLKVTSIAININRDHDVKLKPGVELIVEFDSVMACVKAMRDNTTHHLHALCKAPHVPLKSSGISAKAGLRLMAKHGLPVADLNPEQPPAKKMKLDETSRATPKPAVTPPKRVQTMIRPSRPLSLLRRKKGSRKEVFSRPLPQCLEGVHQPEEVGISKGEEGISKGEEGISKEEVGISKGEEGISKGEEGISKEEVGISKGEEGISKGEGGINKGEEGINKEEEGISKEEEGISKGEEGISKGEGGISKEEEGISKGEEGISKGEGGISRAEEEISKGEERTAIEGVEISIEEVEISREEMIPGEVGCLSQLQKEGVEGREGSPE</sequence>
<dbReference type="InterPro" id="IPR026737">
    <property type="entry name" value="GOLGA6L"/>
</dbReference>
<feature type="non-terminal residue" evidence="3">
    <location>
        <position position="1"/>
    </location>
</feature>
<reference evidence="3 5" key="2">
    <citation type="journal article" date="2013" name="Nature">
        <title>Insights into bilaterian evolution from three spiralian genomes.</title>
        <authorList>
            <person name="Simakov O."/>
            <person name="Marletaz F."/>
            <person name="Cho S.J."/>
            <person name="Edsinger-Gonzales E."/>
            <person name="Havlak P."/>
            <person name="Hellsten U."/>
            <person name="Kuo D.H."/>
            <person name="Larsson T."/>
            <person name="Lv J."/>
            <person name="Arendt D."/>
            <person name="Savage R."/>
            <person name="Osoegawa K."/>
            <person name="de Jong P."/>
            <person name="Grimwood J."/>
            <person name="Chapman J.A."/>
            <person name="Shapiro H."/>
            <person name="Aerts A."/>
            <person name="Otillar R.P."/>
            <person name="Terry A.Y."/>
            <person name="Boore J.L."/>
            <person name="Grigoriev I.V."/>
            <person name="Lindberg D.R."/>
            <person name="Seaver E.C."/>
            <person name="Weisblat D.A."/>
            <person name="Putnam N.H."/>
            <person name="Rokhsar D.S."/>
        </authorList>
    </citation>
    <scope>NUCLEOTIDE SEQUENCE</scope>
    <source>
        <strain evidence="3 5">I ESC-2004</strain>
    </source>
</reference>
<dbReference type="EMBL" id="AMQN01018253">
    <property type="status" value="NOT_ANNOTATED_CDS"/>
    <property type="molecule type" value="Genomic_DNA"/>
</dbReference>
<comment type="similarity">
    <text evidence="1">Belongs to the GOLGA6 family.</text>
</comment>
<dbReference type="AlphaFoldDB" id="R7V8W1"/>